<gene>
    <name evidence="1" type="ORF">KEM10_01985</name>
</gene>
<dbReference type="PROSITE" id="PS51257">
    <property type="entry name" value="PROKAR_LIPOPROTEIN"/>
    <property type="match status" value="1"/>
</dbReference>
<name>A0ABS5JQE6_9BACT</name>
<reference evidence="1 2" key="1">
    <citation type="journal article" date="2015" name="Int. J. Syst. Evol. Microbiol.">
        <title>Carboxylicivirga linearis sp. nov., isolated from a sea cucumber culture pond.</title>
        <authorList>
            <person name="Wang F.Q."/>
            <person name="Zhou Y.X."/>
            <person name="Lin X.Z."/>
            <person name="Chen G.J."/>
            <person name="Du Z.J."/>
        </authorList>
    </citation>
    <scope>NUCLEOTIDE SEQUENCE [LARGE SCALE GENOMIC DNA]</scope>
    <source>
        <strain evidence="1 2">FB218</strain>
    </source>
</reference>
<comment type="caution">
    <text evidence="1">The sequence shown here is derived from an EMBL/GenBank/DDBJ whole genome shotgun (WGS) entry which is preliminary data.</text>
</comment>
<keyword evidence="2" id="KW-1185">Reference proteome</keyword>
<dbReference type="Proteomes" id="UP000708576">
    <property type="component" value="Unassembled WGS sequence"/>
</dbReference>
<sequence length="402" mass="45081">MKIIPKIKTILFIATILLSACSKEEDNDQFSTLGAPKDKQNIIQAGISLASETNGLAQTDFANLCLNLAGYMQVDVSNHQNLVHSIAEIGTKMVDKTFIQTQFEELLTLTTNSCNDIGVIWNEGYGIWEWDLKLNDFIQTSADGEDITFLFPSDSNHTDNNVTLRLYDFTSYNGNFSGKGDVLEDGTILNEILKSLYLDIKVEDKLIASSNIIMDFSDSGNIENINLTFNPIPYSFQIEMSAFNGNASWRYTLLNDINLVFEQYIAGIYEGDFENKPVINDIYSSTQIGDIKIIAEVNSADLLNDISVIETKKLASKELANQTANVVNDNSILSIRYANNTIIANGNAVARLLEEETGEWIVDIAFQFSDESTEYITDLIKYTYLFEDNLDLILKKTENRLQ</sequence>
<dbReference type="RefSeq" id="WP_212212784.1">
    <property type="nucleotide sequence ID" value="NZ_JAGUCO010000001.1"/>
</dbReference>
<proteinExistence type="predicted"/>
<evidence type="ECO:0008006" key="3">
    <source>
        <dbReference type="Google" id="ProtNLM"/>
    </source>
</evidence>
<evidence type="ECO:0000313" key="1">
    <source>
        <dbReference type="EMBL" id="MBS2097028.1"/>
    </source>
</evidence>
<evidence type="ECO:0000313" key="2">
    <source>
        <dbReference type="Proteomes" id="UP000708576"/>
    </source>
</evidence>
<organism evidence="1 2">
    <name type="scientific">Carboxylicivirga linearis</name>
    <dbReference type="NCBI Taxonomy" id="1628157"/>
    <lineage>
        <taxon>Bacteria</taxon>
        <taxon>Pseudomonadati</taxon>
        <taxon>Bacteroidota</taxon>
        <taxon>Bacteroidia</taxon>
        <taxon>Marinilabiliales</taxon>
        <taxon>Marinilabiliaceae</taxon>
        <taxon>Carboxylicivirga</taxon>
    </lineage>
</organism>
<dbReference type="EMBL" id="JAGUCO010000001">
    <property type="protein sequence ID" value="MBS2097028.1"/>
    <property type="molecule type" value="Genomic_DNA"/>
</dbReference>
<accession>A0ABS5JQE6</accession>
<protein>
    <recommendedName>
        <fullName evidence="3">Lipoprotein</fullName>
    </recommendedName>
</protein>